<keyword evidence="2" id="KW-1133">Transmembrane helix</keyword>
<evidence type="ECO:0000313" key="6">
    <source>
        <dbReference type="Proteomes" id="UP001500751"/>
    </source>
</evidence>
<protein>
    <recommendedName>
        <fullName evidence="7">DUF11 domain-containing protein</fullName>
    </recommendedName>
</protein>
<dbReference type="InterPro" id="IPR047589">
    <property type="entry name" value="DUF11_rpt"/>
</dbReference>
<dbReference type="NCBIfam" id="TIGR01451">
    <property type="entry name" value="B_ant_repeat"/>
    <property type="match status" value="2"/>
</dbReference>
<reference evidence="6" key="1">
    <citation type="journal article" date="2019" name="Int. J. Syst. Evol. Microbiol.">
        <title>The Global Catalogue of Microorganisms (GCM) 10K type strain sequencing project: providing services to taxonomists for standard genome sequencing and annotation.</title>
        <authorList>
            <consortium name="The Broad Institute Genomics Platform"/>
            <consortium name="The Broad Institute Genome Sequencing Center for Infectious Disease"/>
            <person name="Wu L."/>
            <person name="Ma J."/>
        </authorList>
    </citation>
    <scope>NUCLEOTIDE SEQUENCE [LARGE SCALE GENOMIC DNA]</scope>
    <source>
        <strain evidence="6">JCM 16014</strain>
    </source>
</reference>
<dbReference type="EMBL" id="BAAAQN010000115">
    <property type="protein sequence ID" value="GAA2066842.1"/>
    <property type="molecule type" value="Genomic_DNA"/>
</dbReference>
<sequence>MHLTAHPAAVHLTAHPAAVHLTAHPAAVHPIAHAAPRAVPRPRPRAPLGSVLLDETFTGSSVPDPGFIPLNTACLTGASSSPPPGESTLGPCSLPEQTTPPVPTPGVVPGYLQLTDNANYHVGSVLYNRPLPGNGGLQVVFQQYQYGGNGADGIGFFLVDGATNLTMAGADGGSLGYAQRNLTPGVDGGYLGLGLDAYGNFVNDAEQRGLNCPADHQSPVPMASQVPDSVTLRGPGQGIDGYCFLASTIAPDASQPSGFRSTLPGSLRAAGTDPTPSERTVRITVSPDPLPMITAEIDFEDGNGYQPVFSHRMDTQAPPTYKFGFSSSTGGLIDTHLIRNVTVSSVNDLNHLNLVKTVVDPGVVVASSSDDMQTYRGRTYQAGDTVTYQFLVTNTGNTTLSNVAVHDPSVTNISCPRTTLGPAGSPTSSMVCTGTHVLTVDDCLNDTYTNTANADGLGPDDTVVPSNPSSAQVPVVKLTAHLLLNKTATPTAALPGDNVGYTLTVTNQSAFALTRARASDDLTAVLDDATYNGDVTASSGTAIVNGSTLTWVGPLDVGASATITYSVTVHGTQTGNAELRNGVTSTVPGAICAPPAASALPCVVVVPVTYPPPPTPSPTPTTTPVTPTSVPTTPRPTAPSTTPHGKLPSTGTYNVGVLVLLAAGCVACGTLLVAARRRAMAGRGRHM</sequence>
<keyword evidence="2" id="KW-0472">Membrane</keyword>
<keyword evidence="2" id="KW-0812">Transmembrane</keyword>
<dbReference type="SUPFAM" id="SSF49899">
    <property type="entry name" value="Concanavalin A-like lectins/glucanases"/>
    <property type="match status" value="1"/>
</dbReference>
<proteinExistence type="predicted"/>
<dbReference type="Gene3D" id="2.60.120.200">
    <property type="match status" value="2"/>
</dbReference>
<organism evidence="5 6">
    <name type="scientific">Catenulispora yoronensis</name>
    <dbReference type="NCBI Taxonomy" id="450799"/>
    <lineage>
        <taxon>Bacteria</taxon>
        <taxon>Bacillati</taxon>
        <taxon>Actinomycetota</taxon>
        <taxon>Actinomycetes</taxon>
        <taxon>Catenulisporales</taxon>
        <taxon>Catenulisporaceae</taxon>
        <taxon>Catenulispora</taxon>
    </lineage>
</organism>
<evidence type="ECO:0000313" key="5">
    <source>
        <dbReference type="EMBL" id="GAA2066842.1"/>
    </source>
</evidence>
<dbReference type="Pfam" id="PF25549">
    <property type="entry name" value="DUF7927"/>
    <property type="match status" value="1"/>
</dbReference>
<feature type="domain" description="DUF7507" evidence="3">
    <location>
        <begin position="377"/>
        <end position="466"/>
    </location>
</feature>
<dbReference type="InterPro" id="IPR055354">
    <property type="entry name" value="DUF7507"/>
</dbReference>
<evidence type="ECO:0000259" key="4">
    <source>
        <dbReference type="Pfam" id="PF25549"/>
    </source>
</evidence>
<comment type="caution">
    <text evidence="5">The sequence shown here is derived from an EMBL/GenBank/DDBJ whole genome shotgun (WGS) entry which is preliminary data.</text>
</comment>
<gene>
    <name evidence="5" type="ORF">GCM10009839_93320</name>
</gene>
<accession>A0ABP5HA48</accession>
<feature type="region of interest" description="Disordered" evidence="1">
    <location>
        <begin position="613"/>
        <end position="649"/>
    </location>
</feature>
<evidence type="ECO:0000259" key="3">
    <source>
        <dbReference type="Pfam" id="PF24346"/>
    </source>
</evidence>
<feature type="domain" description="DUF7927" evidence="4">
    <location>
        <begin position="486"/>
        <end position="596"/>
    </location>
</feature>
<feature type="compositionally biased region" description="Low complexity" evidence="1">
    <location>
        <begin position="622"/>
        <end position="632"/>
    </location>
</feature>
<evidence type="ECO:0000256" key="2">
    <source>
        <dbReference type="SAM" id="Phobius"/>
    </source>
</evidence>
<dbReference type="Pfam" id="PF24346">
    <property type="entry name" value="DUF7507"/>
    <property type="match status" value="1"/>
</dbReference>
<evidence type="ECO:0000256" key="1">
    <source>
        <dbReference type="SAM" id="MobiDB-lite"/>
    </source>
</evidence>
<feature type="transmembrane region" description="Helical" evidence="2">
    <location>
        <begin position="653"/>
        <end position="675"/>
    </location>
</feature>
<dbReference type="InterPro" id="IPR057687">
    <property type="entry name" value="DUF7927"/>
</dbReference>
<evidence type="ECO:0008006" key="7">
    <source>
        <dbReference type="Google" id="ProtNLM"/>
    </source>
</evidence>
<keyword evidence="6" id="KW-1185">Reference proteome</keyword>
<name>A0ABP5HA48_9ACTN</name>
<dbReference type="Proteomes" id="UP001500751">
    <property type="component" value="Unassembled WGS sequence"/>
</dbReference>
<dbReference type="InterPro" id="IPR013320">
    <property type="entry name" value="ConA-like_dom_sf"/>
</dbReference>